<dbReference type="VEuPathDB" id="VectorBase:GAUT000886"/>
<keyword evidence="1" id="KW-0472">Membrane</keyword>
<name>A0A1A9UDG9_GLOAU</name>
<evidence type="ECO:0000313" key="2">
    <source>
        <dbReference type="EnsemblMetazoa" id="GAUT000886-PA"/>
    </source>
</evidence>
<dbReference type="AlphaFoldDB" id="A0A1A9UDG9"/>
<organism evidence="2 3">
    <name type="scientific">Glossina austeni</name>
    <name type="common">Savannah tsetse fly</name>
    <dbReference type="NCBI Taxonomy" id="7395"/>
    <lineage>
        <taxon>Eukaryota</taxon>
        <taxon>Metazoa</taxon>
        <taxon>Ecdysozoa</taxon>
        <taxon>Arthropoda</taxon>
        <taxon>Hexapoda</taxon>
        <taxon>Insecta</taxon>
        <taxon>Pterygota</taxon>
        <taxon>Neoptera</taxon>
        <taxon>Endopterygota</taxon>
        <taxon>Diptera</taxon>
        <taxon>Brachycera</taxon>
        <taxon>Muscomorpha</taxon>
        <taxon>Hippoboscoidea</taxon>
        <taxon>Glossinidae</taxon>
        <taxon>Glossina</taxon>
    </lineage>
</organism>
<protein>
    <submittedName>
        <fullName evidence="2">Uncharacterized protein</fullName>
    </submittedName>
</protein>
<keyword evidence="3" id="KW-1185">Reference proteome</keyword>
<accession>A0A1A9UDG9</accession>
<evidence type="ECO:0000256" key="1">
    <source>
        <dbReference type="SAM" id="Phobius"/>
    </source>
</evidence>
<feature type="transmembrane region" description="Helical" evidence="1">
    <location>
        <begin position="74"/>
        <end position="94"/>
    </location>
</feature>
<reference evidence="2" key="1">
    <citation type="submission" date="2020-05" db="UniProtKB">
        <authorList>
            <consortium name="EnsemblMetazoa"/>
        </authorList>
    </citation>
    <scope>IDENTIFICATION</scope>
    <source>
        <strain evidence="2">TTRI</strain>
    </source>
</reference>
<proteinExistence type="predicted"/>
<dbReference type="Proteomes" id="UP000078200">
    <property type="component" value="Unassembled WGS sequence"/>
</dbReference>
<dbReference type="EnsemblMetazoa" id="GAUT000886-RA">
    <property type="protein sequence ID" value="GAUT000886-PA"/>
    <property type="gene ID" value="GAUT000886"/>
</dbReference>
<evidence type="ECO:0000313" key="3">
    <source>
        <dbReference type="Proteomes" id="UP000078200"/>
    </source>
</evidence>
<sequence>MSFLQYYCCIRHTIVDRGSCDCKAAILSDLDENPSDNSNRSNILIAICDALKNANEAMNHITKEQARINNYYDWFYFAVMVLVFLITLTFDSIWKHSQCSHNNYCLYRKYHNSQYDRVTCEYSYKFGQTWQVAVIVVLENRVGFCFSGGSGSLRQNELLRFFEINV</sequence>
<keyword evidence="1" id="KW-1133">Transmembrane helix</keyword>
<keyword evidence="1" id="KW-0812">Transmembrane</keyword>